<protein>
    <submittedName>
        <fullName evidence="2">Uncharacterized protein</fullName>
    </submittedName>
</protein>
<accession>A0A232ESW7</accession>
<evidence type="ECO:0000256" key="1">
    <source>
        <dbReference type="SAM" id="MobiDB-lite"/>
    </source>
</evidence>
<feature type="compositionally biased region" description="Acidic residues" evidence="1">
    <location>
        <begin position="223"/>
        <end position="234"/>
    </location>
</feature>
<keyword evidence="3" id="KW-1185">Reference proteome</keyword>
<dbReference type="Proteomes" id="UP000215335">
    <property type="component" value="Unassembled WGS sequence"/>
</dbReference>
<dbReference type="AlphaFoldDB" id="A0A232ESW7"/>
<feature type="region of interest" description="Disordered" evidence="1">
    <location>
        <begin position="98"/>
        <end position="168"/>
    </location>
</feature>
<dbReference type="EMBL" id="NNAY01002366">
    <property type="protein sequence ID" value="OXU21453.1"/>
    <property type="molecule type" value="Genomic_DNA"/>
</dbReference>
<evidence type="ECO:0000313" key="3">
    <source>
        <dbReference type="Proteomes" id="UP000215335"/>
    </source>
</evidence>
<sequence>MAINNGRSIKPAEYIKSLQPLRTQSVSTVFMVNMSSFGKFAKVYLALSLVVLVQCQDSKAKSIPQLLRNILQTLQKVENRLNSPLEIVPYLREALPSVSDDNQRREMTVPEKVPQPEPQPQPRDLPTSDPNWMKEHPTWDFSRALPRPGKKSKVNPQDNIPPQDDQESIVAVEDRKLLPQQEVEEQVKEKGFVSQETDDVPTQNQKTGIMSRKLKKSSNPPTEPEDGEDYEEEEQPKRRYVQKQRRGHGRNGRQTNYLN</sequence>
<evidence type="ECO:0000313" key="2">
    <source>
        <dbReference type="EMBL" id="OXU21453.1"/>
    </source>
</evidence>
<proteinExistence type="predicted"/>
<gene>
    <name evidence="2" type="ORF">TSAR_005329</name>
</gene>
<feature type="compositionally biased region" description="Pro residues" evidence="1">
    <location>
        <begin position="113"/>
        <end position="123"/>
    </location>
</feature>
<name>A0A232ESW7_9HYME</name>
<reference evidence="2 3" key="1">
    <citation type="journal article" date="2017" name="Curr. Biol.">
        <title>The Evolution of Venom by Co-option of Single-Copy Genes.</title>
        <authorList>
            <person name="Martinson E.O."/>
            <person name="Mrinalini"/>
            <person name="Kelkar Y.D."/>
            <person name="Chang C.H."/>
            <person name="Werren J.H."/>
        </authorList>
    </citation>
    <scope>NUCLEOTIDE SEQUENCE [LARGE SCALE GENOMIC DNA]</scope>
    <source>
        <strain evidence="2 3">Alberta</strain>
        <tissue evidence="2">Whole body</tissue>
    </source>
</reference>
<feature type="region of interest" description="Disordered" evidence="1">
    <location>
        <begin position="181"/>
        <end position="259"/>
    </location>
</feature>
<comment type="caution">
    <text evidence="2">The sequence shown here is derived from an EMBL/GenBank/DDBJ whole genome shotgun (WGS) entry which is preliminary data.</text>
</comment>
<organism evidence="2 3">
    <name type="scientific">Trichomalopsis sarcophagae</name>
    <dbReference type="NCBI Taxonomy" id="543379"/>
    <lineage>
        <taxon>Eukaryota</taxon>
        <taxon>Metazoa</taxon>
        <taxon>Ecdysozoa</taxon>
        <taxon>Arthropoda</taxon>
        <taxon>Hexapoda</taxon>
        <taxon>Insecta</taxon>
        <taxon>Pterygota</taxon>
        <taxon>Neoptera</taxon>
        <taxon>Endopterygota</taxon>
        <taxon>Hymenoptera</taxon>
        <taxon>Apocrita</taxon>
        <taxon>Proctotrupomorpha</taxon>
        <taxon>Chalcidoidea</taxon>
        <taxon>Pteromalidae</taxon>
        <taxon>Pteromalinae</taxon>
        <taxon>Trichomalopsis</taxon>
    </lineage>
</organism>
<feature type="compositionally biased region" description="Basic residues" evidence="1">
    <location>
        <begin position="238"/>
        <end position="251"/>
    </location>
</feature>
<dbReference type="OrthoDB" id="10657732at2759"/>